<reference evidence="1" key="2">
    <citation type="journal article" date="2015" name="Data Brief">
        <title>Shoot transcriptome of the giant reed, Arundo donax.</title>
        <authorList>
            <person name="Barrero R.A."/>
            <person name="Guerrero F.D."/>
            <person name="Moolhuijzen P."/>
            <person name="Goolsby J.A."/>
            <person name="Tidwell J."/>
            <person name="Bellgard S.E."/>
            <person name="Bellgard M.I."/>
        </authorList>
    </citation>
    <scope>NUCLEOTIDE SEQUENCE</scope>
    <source>
        <tissue evidence="1">Shoot tissue taken approximately 20 cm above the soil surface</tissue>
    </source>
</reference>
<reference evidence="1" key="1">
    <citation type="submission" date="2014-09" db="EMBL/GenBank/DDBJ databases">
        <authorList>
            <person name="Magalhaes I.L.F."/>
            <person name="Oliveira U."/>
            <person name="Santos F.R."/>
            <person name="Vidigal T.H.D.A."/>
            <person name="Brescovit A.D."/>
            <person name="Santos A.J."/>
        </authorList>
    </citation>
    <scope>NUCLEOTIDE SEQUENCE</scope>
    <source>
        <tissue evidence="1">Shoot tissue taken approximately 20 cm above the soil surface</tissue>
    </source>
</reference>
<dbReference type="AlphaFoldDB" id="A0A0A8ZPU2"/>
<sequence>MPPIPALRGRAIPLLLSPALSQCDRHPRTWSGSPLCRHITRYGERRRGGEAAWERRR</sequence>
<proteinExistence type="predicted"/>
<protein>
    <submittedName>
        <fullName evidence="1">Uncharacterized protein</fullName>
    </submittedName>
</protein>
<accession>A0A0A8ZPU2</accession>
<evidence type="ECO:0000313" key="1">
    <source>
        <dbReference type="EMBL" id="JAD38770.1"/>
    </source>
</evidence>
<organism evidence="1">
    <name type="scientific">Arundo donax</name>
    <name type="common">Giant reed</name>
    <name type="synonym">Donax arundinaceus</name>
    <dbReference type="NCBI Taxonomy" id="35708"/>
    <lineage>
        <taxon>Eukaryota</taxon>
        <taxon>Viridiplantae</taxon>
        <taxon>Streptophyta</taxon>
        <taxon>Embryophyta</taxon>
        <taxon>Tracheophyta</taxon>
        <taxon>Spermatophyta</taxon>
        <taxon>Magnoliopsida</taxon>
        <taxon>Liliopsida</taxon>
        <taxon>Poales</taxon>
        <taxon>Poaceae</taxon>
        <taxon>PACMAD clade</taxon>
        <taxon>Arundinoideae</taxon>
        <taxon>Arundineae</taxon>
        <taxon>Arundo</taxon>
    </lineage>
</organism>
<dbReference type="EMBL" id="GBRH01259125">
    <property type="protein sequence ID" value="JAD38770.1"/>
    <property type="molecule type" value="Transcribed_RNA"/>
</dbReference>
<name>A0A0A8ZPU2_ARUDO</name>